<evidence type="ECO:0000313" key="2">
    <source>
        <dbReference type="EMBL" id="THX23789.1"/>
    </source>
</evidence>
<reference evidence="2 3" key="1">
    <citation type="submission" date="2018-10" db="EMBL/GenBank/DDBJ databases">
        <title>Fifty Aureobasidium pullulans genomes reveal a recombining polyextremotolerant generalist.</title>
        <authorList>
            <person name="Gostincar C."/>
            <person name="Turk M."/>
            <person name="Zajc J."/>
            <person name="Gunde-Cimerman N."/>
        </authorList>
    </citation>
    <scope>NUCLEOTIDE SEQUENCE [LARGE SCALE GENOMIC DNA]</scope>
    <source>
        <strain evidence="2 3">EXF-10081</strain>
    </source>
</reference>
<comment type="caution">
    <text evidence="2">The sequence shown here is derived from an EMBL/GenBank/DDBJ whole genome shotgun (WGS) entry which is preliminary data.</text>
</comment>
<dbReference type="Proteomes" id="UP000310374">
    <property type="component" value="Unassembled WGS sequence"/>
</dbReference>
<dbReference type="AlphaFoldDB" id="A0AB74JJL5"/>
<gene>
    <name evidence="2" type="ORF">D6D12_08131</name>
</gene>
<evidence type="ECO:0000256" key="1">
    <source>
        <dbReference type="SAM" id="MobiDB-lite"/>
    </source>
</evidence>
<name>A0AB74JJL5_AURPU</name>
<accession>A0AB74JJL5</accession>
<sequence length="127" mass="14190">MLPRSPCRWLWVTIVAFIELPDNVKEKSIHFQYLVSTLARLSSNLASQHDSSEGALTRKTSTALTENEEKTKEDLESEVKRAQNDDHTLGNPPVGSRSRNNTSIDAPNRTTQIEQIISLLSALDTIT</sequence>
<proteinExistence type="predicted"/>
<organism evidence="2 3">
    <name type="scientific">Aureobasidium pullulans</name>
    <name type="common">Black yeast</name>
    <name type="synonym">Pullularia pullulans</name>
    <dbReference type="NCBI Taxonomy" id="5580"/>
    <lineage>
        <taxon>Eukaryota</taxon>
        <taxon>Fungi</taxon>
        <taxon>Dikarya</taxon>
        <taxon>Ascomycota</taxon>
        <taxon>Pezizomycotina</taxon>
        <taxon>Dothideomycetes</taxon>
        <taxon>Dothideomycetidae</taxon>
        <taxon>Dothideales</taxon>
        <taxon>Saccotheciaceae</taxon>
        <taxon>Aureobasidium</taxon>
    </lineage>
</organism>
<feature type="compositionally biased region" description="Polar residues" evidence="1">
    <location>
        <begin position="97"/>
        <end position="108"/>
    </location>
</feature>
<evidence type="ECO:0000313" key="3">
    <source>
        <dbReference type="Proteomes" id="UP000310374"/>
    </source>
</evidence>
<feature type="compositionally biased region" description="Basic and acidic residues" evidence="1">
    <location>
        <begin position="67"/>
        <end position="88"/>
    </location>
</feature>
<feature type="region of interest" description="Disordered" evidence="1">
    <location>
        <begin position="46"/>
        <end position="108"/>
    </location>
</feature>
<protein>
    <submittedName>
        <fullName evidence="2">Uncharacterized protein</fullName>
    </submittedName>
</protein>
<dbReference type="EMBL" id="QZAT01000138">
    <property type="protein sequence ID" value="THX23789.1"/>
    <property type="molecule type" value="Genomic_DNA"/>
</dbReference>